<comment type="caution">
    <text evidence="1">The sequence shown here is derived from an EMBL/GenBank/DDBJ whole genome shotgun (WGS) entry which is preliminary data.</text>
</comment>
<dbReference type="AlphaFoldDB" id="A0A4Y2M6X4"/>
<organism evidence="1 2">
    <name type="scientific">Araneus ventricosus</name>
    <name type="common">Orbweaver spider</name>
    <name type="synonym">Epeira ventricosa</name>
    <dbReference type="NCBI Taxonomy" id="182803"/>
    <lineage>
        <taxon>Eukaryota</taxon>
        <taxon>Metazoa</taxon>
        <taxon>Ecdysozoa</taxon>
        <taxon>Arthropoda</taxon>
        <taxon>Chelicerata</taxon>
        <taxon>Arachnida</taxon>
        <taxon>Araneae</taxon>
        <taxon>Araneomorphae</taxon>
        <taxon>Entelegynae</taxon>
        <taxon>Araneoidea</taxon>
        <taxon>Araneidae</taxon>
        <taxon>Araneus</taxon>
    </lineage>
</organism>
<dbReference type="EMBL" id="BGPR01121702">
    <property type="protein sequence ID" value="GBN22190.1"/>
    <property type="molecule type" value="Genomic_DNA"/>
</dbReference>
<accession>A0A4Y2M6X4</accession>
<protein>
    <submittedName>
        <fullName evidence="1">Uncharacterized protein</fullName>
    </submittedName>
</protein>
<evidence type="ECO:0000313" key="2">
    <source>
        <dbReference type="Proteomes" id="UP000499080"/>
    </source>
</evidence>
<dbReference type="Proteomes" id="UP000499080">
    <property type="component" value="Unassembled WGS sequence"/>
</dbReference>
<reference evidence="1 2" key="1">
    <citation type="journal article" date="2019" name="Sci. Rep.">
        <title>Orb-weaving spider Araneus ventricosus genome elucidates the spidroin gene catalogue.</title>
        <authorList>
            <person name="Kono N."/>
            <person name="Nakamura H."/>
            <person name="Ohtoshi R."/>
            <person name="Moran D.A.P."/>
            <person name="Shinohara A."/>
            <person name="Yoshida Y."/>
            <person name="Fujiwara M."/>
            <person name="Mori M."/>
            <person name="Tomita M."/>
            <person name="Arakawa K."/>
        </authorList>
    </citation>
    <scope>NUCLEOTIDE SEQUENCE [LARGE SCALE GENOMIC DNA]</scope>
</reference>
<keyword evidence="2" id="KW-1185">Reference proteome</keyword>
<name>A0A4Y2M6X4_ARAVE</name>
<gene>
    <name evidence="1" type="ORF">AVEN_100964_1</name>
</gene>
<proteinExistence type="predicted"/>
<sequence>MTIFNQRTSIMKNALFAVNKEKRNWESNVLCASSDPMPPAWDKIQAIGDTIVTHFF</sequence>
<feature type="non-terminal residue" evidence="1">
    <location>
        <position position="56"/>
    </location>
</feature>
<evidence type="ECO:0000313" key="1">
    <source>
        <dbReference type="EMBL" id="GBN22190.1"/>
    </source>
</evidence>